<name>A0A6P1DSA2_9GAMM</name>
<evidence type="ECO:0000256" key="10">
    <source>
        <dbReference type="ARBA" id="ARBA00023204"/>
    </source>
</evidence>
<dbReference type="GO" id="GO:0140078">
    <property type="term" value="F:class I DNA-(apurinic or apyrimidinic site) endonuclease activity"/>
    <property type="evidence" value="ECO:0007669"/>
    <property type="project" value="UniProtKB-EC"/>
</dbReference>
<evidence type="ECO:0000256" key="11">
    <source>
        <dbReference type="ARBA" id="ARBA00023239"/>
    </source>
</evidence>
<dbReference type="GO" id="GO:0008270">
    <property type="term" value="F:zinc ion binding"/>
    <property type="evidence" value="ECO:0007669"/>
    <property type="project" value="UniProtKB-KW"/>
</dbReference>
<dbReference type="Proteomes" id="UP000471640">
    <property type="component" value="Unassembled WGS sequence"/>
</dbReference>
<dbReference type="SUPFAM" id="SSF81624">
    <property type="entry name" value="N-terminal domain of MutM-like DNA repair proteins"/>
    <property type="match status" value="1"/>
</dbReference>
<keyword evidence="8" id="KW-0862">Zinc</keyword>
<dbReference type="InterPro" id="IPR010663">
    <property type="entry name" value="Znf_FPG/IleRS"/>
</dbReference>
<evidence type="ECO:0000256" key="7">
    <source>
        <dbReference type="ARBA" id="ARBA00022801"/>
    </source>
</evidence>
<dbReference type="InterPro" id="IPR015886">
    <property type="entry name" value="H2TH_FPG"/>
</dbReference>
<dbReference type="PROSITE" id="PS51066">
    <property type="entry name" value="ZF_FPG_2"/>
    <property type="match status" value="1"/>
</dbReference>
<evidence type="ECO:0000313" key="19">
    <source>
        <dbReference type="Proteomes" id="UP000471640"/>
    </source>
</evidence>
<dbReference type="InterPro" id="IPR015887">
    <property type="entry name" value="DNA_glyclase_Znf_dom_DNA_BS"/>
</dbReference>
<evidence type="ECO:0000259" key="17">
    <source>
        <dbReference type="PROSITE" id="PS51068"/>
    </source>
</evidence>
<comment type="similarity">
    <text evidence="2">Belongs to the FPG family.</text>
</comment>
<keyword evidence="4" id="KW-0479">Metal-binding</keyword>
<dbReference type="PANTHER" id="PTHR42697">
    <property type="entry name" value="ENDONUCLEASE 8"/>
    <property type="match status" value="1"/>
</dbReference>
<evidence type="ECO:0000256" key="15">
    <source>
        <dbReference type="PROSITE-ProRule" id="PRU00391"/>
    </source>
</evidence>
<feature type="domain" description="FPG-type" evidence="16">
    <location>
        <begin position="225"/>
        <end position="261"/>
    </location>
</feature>
<dbReference type="InterPro" id="IPR035937">
    <property type="entry name" value="FPG_N"/>
</dbReference>
<dbReference type="InterPro" id="IPR012319">
    <property type="entry name" value="FPG_cat"/>
</dbReference>
<dbReference type="InterPro" id="IPR010979">
    <property type="entry name" value="Ribosomal_uS13-like_H2TH"/>
</dbReference>
<dbReference type="Pfam" id="PF06827">
    <property type="entry name" value="zf-FPG_IleRS"/>
    <property type="match status" value="1"/>
</dbReference>
<dbReference type="SMART" id="SM01232">
    <property type="entry name" value="H2TH"/>
    <property type="match status" value="1"/>
</dbReference>
<keyword evidence="7" id="KW-0378">Hydrolase</keyword>
<comment type="catalytic activity">
    <reaction evidence="14">
        <text>2'-deoxyribonucleotide-(2'-deoxyribose 5'-phosphate)-2'-deoxyribonucleotide-DNA = a 3'-end 2'-deoxyribonucleotide-(2,3-dehydro-2,3-deoxyribose 5'-phosphate)-DNA + a 5'-end 5'-phospho-2'-deoxyribonucleoside-DNA + H(+)</text>
        <dbReference type="Rhea" id="RHEA:66592"/>
        <dbReference type="Rhea" id="RHEA-COMP:13180"/>
        <dbReference type="Rhea" id="RHEA-COMP:16897"/>
        <dbReference type="Rhea" id="RHEA-COMP:17067"/>
        <dbReference type="ChEBI" id="CHEBI:15378"/>
        <dbReference type="ChEBI" id="CHEBI:136412"/>
        <dbReference type="ChEBI" id="CHEBI:157695"/>
        <dbReference type="ChEBI" id="CHEBI:167181"/>
        <dbReference type="EC" id="4.2.99.18"/>
    </reaction>
</comment>
<evidence type="ECO:0000256" key="6">
    <source>
        <dbReference type="ARBA" id="ARBA00022771"/>
    </source>
</evidence>
<organism evidence="18 19">
    <name type="scientific">Thiorhodococcus mannitoliphagus</name>
    <dbReference type="NCBI Taxonomy" id="329406"/>
    <lineage>
        <taxon>Bacteria</taxon>
        <taxon>Pseudomonadati</taxon>
        <taxon>Pseudomonadota</taxon>
        <taxon>Gammaproteobacteria</taxon>
        <taxon>Chromatiales</taxon>
        <taxon>Chromatiaceae</taxon>
        <taxon>Thiorhodococcus</taxon>
    </lineage>
</organism>
<dbReference type="SUPFAM" id="SSF46946">
    <property type="entry name" value="S13-like H2TH domain"/>
    <property type="match status" value="1"/>
</dbReference>
<dbReference type="InterPro" id="IPR000214">
    <property type="entry name" value="Znf_DNA_glyclase/AP_lyase"/>
</dbReference>
<reference evidence="19" key="1">
    <citation type="journal article" date="2020" name="Microbiol. Resour. Announc.">
        <title>Draft Genome Sequences of Thiorhodococcus mannitoliphagus and Thiorhodococcus minor, Purple Sulfur Photosynthetic Bacteria in the Gammaproteobacterial Family Chromatiaceae.</title>
        <authorList>
            <person name="Aviles F.A."/>
            <person name="Meyer T.E."/>
            <person name="Kyndt J.A."/>
        </authorList>
    </citation>
    <scope>NUCLEOTIDE SEQUENCE [LARGE SCALE GENOMIC DNA]</scope>
    <source>
        <strain evidence="19">DSM 18266</strain>
    </source>
</reference>
<evidence type="ECO:0000256" key="3">
    <source>
        <dbReference type="ARBA" id="ARBA00012720"/>
    </source>
</evidence>
<keyword evidence="10" id="KW-0234">DNA repair</keyword>
<accession>A0A6P1DSA2</accession>
<dbReference type="GO" id="GO:0006284">
    <property type="term" value="P:base-excision repair"/>
    <property type="evidence" value="ECO:0007669"/>
    <property type="project" value="InterPro"/>
</dbReference>
<dbReference type="GO" id="GO:0003684">
    <property type="term" value="F:damaged DNA binding"/>
    <property type="evidence" value="ECO:0007669"/>
    <property type="project" value="InterPro"/>
</dbReference>
<dbReference type="Pfam" id="PF06831">
    <property type="entry name" value="H2TH"/>
    <property type="match status" value="1"/>
</dbReference>
<dbReference type="PANTHER" id="PTHR42697:SF1">
    <property type="entry name" value="ENDONUCLEASE 8"/>
    <property type="match status" value="1"/>
</dbReference>
<dbReference type="RefSeq" id="WP_164654259.1">
    <property type="nucleotide sequence ID" value="NZ_JAAIJR010000046.1"/>
</dbReference>
<dbReference type="SMART" id="SM00898">
    <property type="entry name" value="Fapy_DNA_glyco"/>
    <property type="match status" value="1"/>
</dbReference>
<evidence type="ECO:0000256" key="14">
    <source>
        <dbReference type="ARBA" id="ARBA00044632"/>
    </source>
</evidence>
<protein>
    <recommendedName>
        <fullName evidence="3">DNA-(apurinic or apyrimidinic site) lyase</fullName>
        <ecNumber evidence="3">4.2.99.18</ecNumber>
    </recommendedName>
</protein>
<dbReference type="Pfam" id="PF01149">
    <property type="entry name" value="Fapy_DNA_glyco"/>
    <property type="match status" value="1"/>
</dbReference>
<dbReference type="PROSITE" id="PS01242">
    <property type="entry name" value="ZF_FPG_1"/>
    <property type="match status" value="1"/>
</dbReference>
<keyword evidence="5" id="KW-0227">DNA damage</keyword>
<dbReference type="EC" id="4.2.99.18" evidence="3"/>
<dbReference type="PROSITE" id="PS51068">
    <property type="entry name" value="FPG_CAT"/>
    <property type="match status" value="1"/>
</dbReference>
<evidence type="ECO:0000256" key="8">
    <source>
        <dbReference type="ARBA" id="ARBA00022833"/>
    </source>
</evidence>
<feature type="domain" description="Formamidopyrimidine-DNA glycosylase catalytic" evidence="17">
    <location>
        <begin position="2"/>
        <end position="115"/>
    </location>
</feature>
<dbReference type="AlphaFoldDB" id="A0A6P1DSA2"/>
<reference evidence="18 19" key="2">
    <citation type="submission" date="2020-02" db="EMBL/GenBank/DDBJ databases">
        <title>Genome sequences of Thiorhodococcus mannitoliphagus and Thiorhodococcus minor, purple sulfur photosynthetic bacteria in the gammaproteobacterial family, Chromatiaceae.</title>
        <authorList>
            <person name="Aviles F.A."/>
            <person name="Meyer T.E."/>
            <person name="Kyndt J.A."/>
        </authorList>
    </citation>
    <scope>NUCLEOTIDE SEQUENCE [LARGE SCALE GENOMIC DNA]</scope>
    <source>
        <strain evidence="18 19">DSM 18266</strain>
    </source>
</reference>
<keyword evidence="12" id="KW-0511">Multifunctional enzyme</keyword>
<evidence type="ECO:0000256" key="12">
    <source>
        <dbReference type="ARBA" id="ARBA00023268"/>
    </source>
</evidence>
<keyword evidence="19" id="KW-1185">Reference proteome</keyword>
<keyword evidence="6 15" id="KW-0863">Zinc-finger</keyword>
<evidence type="ECO:0000256" key="1">
    <source>
        <dbReference type="ARBA" id="ARBA00001947"/>
    </source>
</evidence>
<dbReference type="GO" id="GO:0000703">
    <property type="term" value="F:oxidized pyrimidine nucleobase lesion DNA N-glycosylase activity"/>
    <property type="evidence" value="ECO:0007669"/>
    <property type="project" value="TreeGrafter"/>
</dbReference>
<dbReference type="Gene3D" id="3.20.190.10">
    <property type="entry name" value="MutM-like, N-terminal"/>
    <property type="match status" value="1"/>
</dbReference>
<dbReference type="Gene3D" id="1.10.8.50">
    <property type="match status" value="1"/>
</dbReference>
<keyword evidence="13" id="KW-0326">Glycosidase</keyword>
<evidence type="ECO:0000256" key="2">
    <source>
        <dbReference type="ARBA" id="ARBA00009409"/>
    </source>
</evidence>
<comment type="cofactor">
    <cofactor evidence="1">
        <name>Zn(2+)</name>
        <dbReference type="ChEBI" id="CHEBI:29105"/>
    </cofactor>
</comment>
<keyword evidence="11" id="KW-0456">Lyase</keyword>
<proteinExistence type="inferred from homology"/>
<comment type="caution">
    <text evidence="18">The sequence shown here is derived from an EMBL/GenBank/DDBJ whole genome shotgun (WGS) entry which is preliminary data.</text>
</comment>
<dbReference type="EMBL" id="JAAIJR010000046">
    <property type="protein sequence ID" value="NEX21157.1"/>
    <property type="molecule type" value="Genomic_DNA"/>
</dbReference>
<evidence type="ECO:0000313" key="18">
    <source>
        <dbReference type="EMBL" id="NEX21157.1"/>
    </source>
</evidence>
<evidence type="ECO:0000256" key="13">
    <source>
        <dbReference type="ARBA" id="ARBA00023295"/>
    </source>
</evidence>
<dbReference type="SUPFAM" id="SSF57716">
    <property type="entry name" value="Glucocorticoid receptor-like (DNA-binding domain)"/>
    <property type="match status" value="1"/>
</dbReference>
<evidence type="ECO:0000256" key="5">
    <source>
        <dbReference type="ARBA" id="ARBA00022763"/>
    </source>
</evidence>
<keyword evidence="9" id="KW-0238">DNA-binding</keyword>
<gene>
    <name evidence="18" type="ORF">G3480_12675</name>
</gene>
<evidence type="ECO:0000256" key="4">
    <source>
        <dbReference type="ARBA" id="ARBA00022723"/>
    </source>
</evidence>
<evidence type="ECO:0000259" key="16">
    <source>
        <dbReference type="PROSITE" id="PS51066"/>
    </source>
</evidence>
<evidence type="ECO:0000256" key="9">
    <source>
        <dbReference type="ARBA" id="ARBA00023125"/>
    </source>
</evidence>
<sequence>MPEGDTIHKLAAVLAPELLGERIERLWIRHRSQPTADHPRITRVTSKGKHLFIQLDDGLSIRTHLGLYGSWHRYWPREPWQKPERQASLVLGLEKRIYVCFNAKEVELTDAEGFHARDQRARLGPDLTRDPPHAEVLEQRLAQMAQPDTLMVDLMLDQRIASGIGNVYKSEVLFLQGVPPLARLRDVPLPLTLRLYETAARLLRDNLSDGPRVTRKHQDGRGRLWVYKRSGLPCLHCGVPIVRQMLGRNPRSTYWCPSCQTSAPGQPQRDRELA</sequence>